<evidence type="ECO:0000313" key="3">
    <source>
        <dbReference type="Proteomes" id="UP000077315"/>
    </source>
</evidence>
<keyword evidence="1" id="KW-0175">Coiled coil</keyword>
<dbReference type="RefSeq" id="XP_018285469.1">
    <property type="nucleotide sequence ID" value="XM_018432670.1"/>
</dbReference>
<reference evidence="3" key="1">
    <citation type="submission" date="2015-06" db="EMBL/GenBank/DDBJ databases">
        <title>Expansion of signal transduction pathways in fungi by whole-genome duplication.</title>
        <authorList>
            <consortium name="DOE Joint Genome Institute"/>
            <person name="Corrochano L.M."/>
            <person name="Kuo A."/>
            <person name="Marcet-Houben M."/>
            <person name="Polaino S."/>
            <person name="Salamov A."/>
            <person name="Villalobos J.M."/>
            <person name="Alvarez M.I."/>
            <person name="Avalos J."/>
            <person name="Benito E.P."/>
            <person name="Benoit I."/>
            <person name="Burger G."/>
            <person name="Camino L.P."/>
            <person name="Canovas D."/>
            <person name="Cerda-Olmedo E."/>
            <person name="Cheng J.-F."/>
            <person name="Dominguez A."/>
            <person name="Elias M."/>
            <person name="Eslava A.P."/>
            <person name="Glaser F."/>
            <person name="Grimwood J."/>
            <person name="Gutierrez G."/>
            <person name="Heitman J."/>
            <person name="Henrissat B."/>
            <person name="Iturriaga E.A."/>
            <person name="Lang B.F."/>
            <person name="Lavin J.L."/>
            <person name="Lee S."/>
            <person name="Li W."/>
            <person name="Lindquist E."/>
            <person name="Lopez-Garcia S."/>
            <person name="Luque E.M."/>
            <person name="Marcos A.T."/>
            <person name="Martin J."/>
            <person name="McCluskey K."/>
            <person name="Medina H.R."/>
            <person name="Miralles-Duran A."/>
            <person name="Miyazaki A."/>
            <person name="Munoz-Torres E."/>
            <person name="Oguiza J.A."/>
            <person name="Ohm R."/>
            <person name="Olmedo M."/>
            <person name="Orejas M."/>
            <person name="Ortiz-Castellanos L."/>
            <person name="Pisabarro A.G."/>
            <person name="Rodriguez-Romero J."/>
            <person name="Ruiz-Herrera J."/>
            <person name="Ruiz-Vazquez R."/>
            <person name="Sanz C."/>
            <person name="Schackwitz W."/>
            <person name="Schmutz J."/>
            <person name="Shahriari M."/>
            <person name="Shelest E."/>
            <person name="Silva-Franco F."/>
            <person name="Soanes D."/>
            <person name="Syed K."/>
            <person name="Tagua V.G."/>
            <person name="Talbot N.J."/>
            <person name="Thon M."/>
            <person name="De vries R.P."/>
            <person name="Wiebenga A."/>
            <person name="Yadav J.S."/>
            <person name="Braun E.L."/>
            <person name="Baker S."/>
            <person name="Garre V."/>
            <person name="Horwitz B."/>
            <person name="Torres-Martinez S."/>
            <person name="Idnurm A."/>
            <person name="Herrera-Estrella A."/>
            <person name="Gabaldon T."/>
            <person name="Grigoriev I.V."/>
        </authorList>
    </citation>
    <scope>NUCLEOTIDE SEQUENCE [LARGE SCALE GENOMIC DNA]</scope>
    <source>
        <strain evidence="3">NRRL 1555(-)</strain>
    </source>
</reference>
<proteinExistence type="predicted"/>
<dbReference type="OrthoDB" id="2439595at2759"/>
<organism evidence="2 3">
    <name type="scientific">Phycomyces blakesleeanus (strain ATCC 8743b / DSM 1359 / FGSC 10004 / NBRC 33097 / NRRL 1555)</name>
    <dbReference type="NCBI Taxonomy" id="763407"/>
    <lineage>
        <taxon>Eukaryota</taxon>
        <taxon>Fungi</taxon>
        <taxon>Fungi incertae sedis</taxon>
        <taxon>Mucoromycota</taxon>
        <taxon>Mucoromycotina</taxon>
        <taxon>Mucoromycetes</taxon>
        <taxon>Mucorales</taxon>
        <taxon>Phycomycetaceae</taxon>
        <taxon>Phycomyces</taxon>
    </lineage>
</organism>
<dbReference type="Proteomes" id="UP000077315">
    <property type="component" value="Unassembled WGS sequence"/>
</dbReference>
<dbReference type="EMBL" id="KV440999">
    <property type="protein sequence ID" value="OAD67429.1"/>
    <property type="molecule type" value="Genomic_DNA"/>
</dbReference>
<dbReference type="AlphaFoldDB" id="A0A167K7M2"/>
<evidence type="ECO:0000256" key="1">
    <source>
        <dbReference type="SAM" id="Coils"/>
    </source>
</evidence>
<evidence type="ECO:0000313" key="2">
    <source>
        <dbReference type="EMBL" id="OAD67429.1"/>
    </source>
</evidence>
<dbReference type="Gene3D" id="1.20.5.340">
    <property type="match status" value="1"/>
</dbReference>
<feature type="coiled-coil region" evidence="1">
    <location>
        <begin position="233"/>
        <end position="320"/>
    </location>
</feature>
<protein>
    <submittedName>
        <fullName evidence="2">Uncharacterized protein</fullName>
    </submittedName>
</protein>
<name>A0A167K7M2_PHYB8</name>
<dbReference type="GeneID" id="28993576"/>
<gene>
    <name evidence="2" type="ORF">PHYBLDRAFT_151331</name>
</gene>
<dbReference type="InParanoid" id="A0A167K7M2"/>
<keyword evidence="3" id="KW-1185">Reference proteome</keyword>
<accession>A0A167K7M2</accession>
<dbReference type="VEuPathDB" id="FungiDB:PHYBLDRAFT_151331"/>
<sequence>MRLIKKYLPDSPNYHQPNTSNQKPFISASYSNPASSQSSLFFDTDSCRSGDIATIKDILSHEPQKPRTSIRNKISDFAEKLPVVTQNKSRRPEEIQAELDEQKKYSNLFGITQAKNNGTERSYPNSFQPENLAGILNADLFTELVKYMKNNAADNKTVHALIDQETTEESVKKDAEYDFEYTLKKNLDKINTKYAVLCKANTSLKRGIKNAEKSKETITCQAQLRDMNYQKEIRDLQDSLAATKLELAGEKENSEILNKSIGLLKGENDKLKDDNDTLKNENDTLREENDKLKEKNTEILNQAQSRERRCERIINSLRLQSTTSQAELIEKKMEYQILLSEFQSHVDTVPTAEDDLFTIHAKLNIVQTKISDLCMSLEDFLNPNEGEVYNIFFDNWKEDSFRYKVLMEKRGDGSYGFDYGIISLLVESFITEYLINEVYDVPIYLGLPINTAYTELSEWEPFKNCANWSRKLRKQLCSLASRPEISEKLNENRAQVTRNILKPLSAIFTRITPATITKVTAIVNLASQISLAMHSQDVPVKCIKLKEGKDKINNTMRSLYGSIEGETTIQIVVCPPFIANEGQETESVLLEGKVICFERPQKGKTLAVAD</sequence>